<dbReference type="GO" id="GO:0071949">
    <property type="term" value="F:FAD binding"/>
    <property type="evidence" value="ECO:0007669"/>
    <property type="project" value="TreeGrafter"/>
</dbReference>
<dbReference type="KEGG" id="mlil:QLS71_016710"/>
<dbReference type="PANTHER" id="PTHR13914:SF0">
    <property type="entry name" value="PROLINE DEHYDROGENASE 1, MITOCHONDRIAL"/>
    <property type="match status" value="1"/>
</dbReference>
<dbReference type="SUPFAM" id="SSF51730">
    <property type="entry name" value="FAD-linked oxidoreductase"/>
    <property type="match status" value="1"/>
</dbReference>
<reference evidence="4" key="1">
    <citation type="submission" date="2024-04" db="EMBL/GenBank/DDBJ databases">
        <title>Mariniflexile litorale, isolated from the shallow sediments of the Sea of Japan.</title>
        <authorList>
            <person name="Romanenko L."/>
            <person name="Isaeva M."/>
        </authorList>
    </citation>
    <scope>NUCLEOTIDE SEQUENCE [LARGE SCALE GENOMIC DNA]</scope>
    <source>
        <strain evidence="4">KMM 9835</strain>
    </source>
</reference>
<evidence type="ECO:0000256" key="1">
    <source>
        <dbReference type="ARBA" id="ARBA00023002"/>
    </source>
</evidence>
<dbReference type="Pfam" id="PF01619">
    <property type="entry name" value="Pro_dh"/>
    <property type="match status" value="1"/>
</dbReference>
<evidence type="ECO:0000259" key="3">
    <source>
        <dbReference type="Pfam" id="PF01619"/>
    </source>
</evidence>
<proteinExistence type="predicted"/>
<dbReference type="InterPro" id="IPR002872">
    <property type="entry name" value="Proline_DH_dom"/>
</dbReference>
<dbReference type="InterPro" id="IPR015659">
    <property type="entry name" value="Proline_oxidase"/>
</dbReference>
<dbReference type="Proteomes" id="UP001224325">
    <property type="component" value="Chromosome"/>
</dbReference>
<dbReference type="EMBL" id="CP155618">
    <property type="protein sequence ID" value="XBL13949.1"/>
    <property type="molecule type" value="Genomic_DNA"/>
</dbReference>
<feature type="region of interest" description="Disordered" evidence="2">
    <location>
        <begin position="373"/>
        <end position="392"/>
    </location>
</feature>
<dbReference type="InterPro" id="IPR029041">
    <property type="entry name" value="FAD-linked_oxidoreductase-like"/>
</dbReference>
<dbReference type="GO" id="GO:0004657">
    <property type="term" value="F:proline dehydrogenase activity"/>
    <property type="evidence" value="ECO:0007669"/>
    <property type="project" value="InterPro"/>
</dbReference>
<keyword evidence="1" id="KW-0560">Oxidoreductase</keyword>
<evidence type="ECO:0000313" key="5">
    <source>
        <dbReference type="Proteomes" id="UP001224325"/>
    </source>
</evidence>
<gene>
    <name evidence="4" type="ORF">QLS71_016710</name>
</gene>
<keyword evidence="5" id="KW-1185">Reference proteome</keyword>
<accession>A0AAU7EET8</accession>
<feature type="domain" description="Proline dehydrogenase" evidence="3">
    <location>
        <begin position="80"/>
        <end position="377"/>
    </location>
</feature>
<sequence length="392" mass="44872">MQRNTPIFDNTEIAFALKSDSELKRAYFLFKMISIEPLVRIGTAVTNFALKAHLPIEGLIRYTVFDHFCGGVNEEDCLPVIDRMYEKGVSSVLDFSVEAKESEKEFDYARDVILKIIEFGKAIKAIPIAVFKPSGFGRFYLYEKIGKGEPLTNQEAEEWQKVVERFDVVCKKAKTNNVAVLIDAEESWFQDAADALITQMMEKYNTDKPVVFNTLQMYRHDRFAFLKNEHKKAQKGGYFLGYKLVRGAYMEKENDRAKEKGYRSPICTSKVNTDKNFNAALNYMINHLDCMSVFAGTHNEASSYLLMDLMTEKGIKNNDSRVWFGQLYGMSDNISFNLAALGYNVAKYVPFGPVKDVMPYLIRRAEENTSVAGQTSREMALLKKEKNRRKTL</sequence>
<evidence type="ECO:0000256" key="2">
    <source>
        <dbReference type="SAM" id="MobiDB-lite"/>
    </source>
</evidence>
<organism evidence="4 5">
    <name type="scientific">Mariniflexile litorale</name>
    <dbReference type="NCBI Taxonomy" id="3045158"/>
    <lineage>
        <taxon>Bacteria</taxon>
        <taxon>Pseudomonadati</taxon>
        <taxon>Bacteroidota</taxon>
        <taxon>Flavobacteriia</taxon>
        <taxon>Flavobacteriales</taxon>
        <taxon>Flavobacteriaceae</taxon>
        <taxon>Mariniflexile</taxon>
    </lineage>
</organism>
<dbReference type="PANTHER" id="PTHR13914">
    <property type="entry name" value="PROLINE OXIDASE"/>
    <property type="match status" value="1"/>
</dbReference>
<name>A0AAU7EET8_9FLAO</name>
<dbReference type="GO" id="GO:0010133">
    <property type="term" value="P:L-proline catabolic process to L-glutamate"/>
    <property type="evidence" value="ECO:0007669"/>
    <property type="project" value="TreeGrafter"/>
</dbReference>
<dbReference type="RefSeq" id="WP_308991925.1">
    <property type="nucleotide sequence ID" value="NZ_CP155618.1"/>
</dbReference>
<dbReference type="AlphaFoldDB" id="A0AAU7EET8"/>
<dbReference type="Gene3D" id="3.20.20.220">
    <property type="match status" value="1"/>
</dbReference>
<protein>
    <submittedName>
        <fullName evidence="4">Proline dehydrogenase family protein</fullName>
    </submittedName>
</protein>
<evidence type="ECO:0000313" key="4">
    <source>
        <dbReference type="EMBL" id="XBL13949.1"/>
    </source>
</evidence>